<sequence length="88" mass="9895">MIKPRSRVQAFILLLIYVFLLFLLMGVIAKFLGALINYSKSDVWRFGWADIVDLFPGVFAYALPVGAGILVQSWLKDRKRSKSDSGEG</sequence>
<feature type="transmembrane region" description="Helical" evidence="1">
    <location>
        <begin position="12"/>
        <end position="38"/>
    </location>
</feature>
<dbReference type="Proteomes" id="UP000283389">
    <property type="component" value="Unassembled WGS sequence"/>
</dbReference>
<accession>A0A423FBY0</accession>
<keyword evidence="1" id="KW-0812">Transmembrane</keyword>
<gene>
    <name evidence="2" type="ORF">BK649_11150</name>
    <name evidence="3" type="ORF">SPL95_01690</name>
</gene>
<reference evidence="2 4" key="1">
    <citation type="submission" date="2016-10" db="EMBL/GenBank/DDBJ databases">
        <title>Comparative genome analysis of multiple Pseudomonas spp. focuses on biocontrol and plant growth promoting traits.</title>
        <authorList>
            <person name="Tao X.-Y."/>
            <person name="Taylor C.G."/>
        </authorList>
    </citation>
    <scope>NUCLEOTIDE SEQUENCE [LARGE SCALE GENOMIC DNA]</scope>
    <source>
        <strain evidence="2 4">36C8</strain>
    </source>
</reference>
<reference evidence="3 5" key="2">
    <citation type="submission" date="2023-12" db="EMBL/GenBank/DDBJ databases">
        <title>First complete genome sequence of Pseudomonas canadensis strain Pcan-CK-23 isolated from homogenized tissues of Zophobas morio larvae.</title>
        <authorList>
            <person name="Kundlacz C."/>
            <person name="Aldeia C."/>
            <person name="Eddoubaji Y."/>
            <person name="Campos-Madueno E.I."/>
            <person name="Endimiani A."/>
        </authorList>
    </citation>
    <scope>NUCLEOTIDE SEQUENCE [LARGE SCALE GENOMIC DNA]</scope>
    <source>
        <strain evidence="3 5">Pcan-CK-23</strain>
    </source>
</reference>
<evidence type="ECO:0000256" key="1">
    <source>
        <dbReference type="SAM" id="Phobius"/>
    </source>
</evidence>
<evidence type="ECO:0000313" key="2">
    <source>
        <dbReference type="EMBL" id="ROM54168.1"/>
    </source>
</evidence>
<protein>
    <submittedName>
        <fullName evidence="2">Uncharacterized protein</fullName>
    </submittedName>
</protein>
<evidence type="ECO:0000313" key="5">
    <source>
        <dbReference type="Proteomes" id="UP001322392"/>
    </source>
</evidence>
<proteinExistence type="predicted"/>
<dbReference type="AlphaFoldDB" id="A0A423FBY0"/>
<keyword evidence="1" id="KW-1133">Transmembrane helix</keyword>
<dbReference type="RefSeq" id="WP_028615236.1">
    <property type="nucleotide sequence ID" value="NZ_AYTD01000001.1"/>
</dbReference>
<name>A0A423FBY0_9PSED</name>
<evidence type="ECO:0000313" key="4">
    <source>
        <dbReference type="Proteomes" id="UP000283389"/>
    </source>
</evidence>
<dbReference type="Proteomes" id="UP001322392">
    <property type="component" value="Chromosome"/>
</dbReference>
<keyword evidence="5" id="KW-1185">Reference proteome</keyword>
<feature type="transmembrane region" description="Helical" evidence="1">
    <location>
        <begin position="58"/>
        <end position="75"/>
    </location>
</feature>
<dbReference type="EMBL" id="CP139639">
    <property type="protein sequence ID" value="WRI25062.1"/>
    <property type="molecule type" value="Genomic_DNA"/>
</dbReference>
<evidence type="ECO:0000313" key="3">
    <source>
        <dbReference type="EMBL" id="WRI25062.1"/>
    </source>
</evidence>
<organism evidence="2 4">
    <name type="scientific">Pseudomonas canadensis</name>
    <dbReference type="NCBI Taxonomy" id="915099"/>
    <lineage>
        <taxon>Bacteria</taxon>
        <taxon>Pseudomonadati</taxon>
        <taxon>Pseudomonadota</taxon>
        <taxon>Gammaproteobacteria</taxon>
        <taxon>Pseudomonadales</taxon>
        <taxon>Pseudomonadaceae</taxon>
        <taxon>Pseudomonas</taxon>
    </lineage>
</organism>
<keyword evidence="1" id="KW-0472">Membrane</keyword>
<dbReference type="EMBL" id="MOAZ01000006">
    <property type="protein sequence ID" value="ROM54168.1"/>
    <property type="molecule type" value="Genomic_DNA"/>
</dbReference>